<dbReference type="OrthoDB" id="1904274at2759"/>
<evidence type="ECO:0000256" key="1">
    <source>
        <dbReference type="ARBA" id="ARBA00000900"/>
    </source>
</evidence>
<dbReference type="Pfam" id="PF10408">
    <property type="entry name" value="Ufd2P_core"/>
    <property type="match status" value="1"/>
</dbReference>
<dbReference type="PANTHER" id="PTHR13931:SF2">
    <property type="entry name" value="UBIQUITIN CONJUGATION FACTOR E4 B"/>
    <property type="match status" value="1"/>
</dbReference>
<dbReference type="InterPro" id="IPR019474">
    <property type="entry name" value="Ub_conjug_fac_E4_core"/>
</dbReference>
<dbReference type="GO" id="GO:0005634">
    <property type="term" value="C:nucleus"/>
    <property type="evidence" value="ECO:0007669"/>
    <property type="project" value="UniProtKB-SubCell"/>
</dbReference>
<comment type="similarity">
    <text evidence="5">Belongs to the ubiquitin conjugation factor E4 family.</text>
</comment>
<dbReference type="EMBL" id="CM010719">
    <property type="protein sequence ID" value="RZC60334.1"/>
    <property type="molecule type" value="Genomic_DNA"/>
</dbReference>
<dbReference type="Gramene" id="RZC60334">
    <property type="protein sequence ID" value="RZC60334"/>
    <property type="gene ID" value="C5167_022118"/>
</dbReference>
<dbReference type="GO" id="GO:0000151">
    <property type="term" value="C:ubiquitin ligase complex"/>
    <property type="evidence" value="ECO:0007669"/>
    <property type="project" value="InterPro"/>
</dbReference>
<dbReference type="GO" id="GO:0036503">
    <property type="term" value="P:ERAD pathway"/>
    <property type="evidence" value="ECO:0007669"/>
    <property type="project" value="InterPro"/>
</dbReference>
<sequence>MVLGKRRRFICDEEEYNIMRKIFKVTLEKDSTLEEESDENVDKHKLCRDYMVEVLKDRLSGLCDGNSEAEQPLPYLIGCYLRANGEEEENQIKLAIGMGFNYTQCCALNTISRQAKELIVSHSLMHLVDSVRLHNRDKDYDASLFLKTHGETNFRESYLLPLLYSKVCGKPFGGFHCPQGFLEQFIKDSDYDSLKLVLTPLYHDLRSKVAVEDLRPGNFEEPLKGLTYLVKTPICAKVLVNHPRWIPKVTDGIEFERLSILGGFFNVSLIPDERLSEKNEWCPRKVISCRLLTRRTNAKSSFSKEVRALTKILHDGLEEVLLSLLRNCETQENVFEYLSEIIRQNSSVTNIQVDPNCGSSGMFVNLSAVMLLLCKKFIDKDLTKRSEIDGTYLFCNPHLDVSDLTTVHASSKEVVAWISEFRKSDGSDLLSNSSEEATSSGSNVGLVSVLSTEKLTNSRGKTRYTIGCKFFFMTARVLHMGLVKSLSELLHLHRKLALNKNILPTLNALLGNAPFPQPEQDMEHLPFGVKKDWQKFCCYLSQILQDKALLKDALSFYRLMVVWLVSLVGGFKMPLPSSCPIEFACVPEHLVEDAIEVLIAVFTYSESLADVIPEMDEFLKFIIMFVASPNYIRNSYIRQRMVELLDLCIRNRRCSSSAITILEGSQLCVEFLVRNLLELYAGKEFIGSPNKLQFRKSILEVLDCLWEIPSHREAWRQIAEEDTGFYVVFLNAVISENIKLLDNDFHRILEETEDEMSSIEDMELVRFLQMQESALIFQFDKGMIGGSISYVIASVAMLAFTSKQIIVPFLLPHMVDIVVTMLNCFLLHLLSLHKRYCIPGRSMKCAHCVVILLKQIVSIYVHLARGDSEEIFAAAISKNSQSYNEQMFIDVARVLHEDSLVPEFIELGTRVNDAALKAIETETSLGEIPNEFLDPIEFKLMADPVILPSTKSVDRAVIQRHLLNYNTDPFNGLPLTQEILIPNVELKAKIERFIISKQSQE</sequence>
<dbReference type="PROSITE" id="PS51698">
    <property type="entry name" value="U_BOX"/>
    <property type="match status" value="1"/>
</dbReference>
<dbReference type="STRING" id="3469.A0A4Y7JGT3"/>
<comment type="pathway">
    <text evidence="4">Protein modification; protein ubiquitination.</text>
</comment>
<comment type="catalytic activity">
    <reaction evidence="1">
        <text>S-ubiquitinyl-[E2 ubiquitin-conjugating enzyme]-L-cysteine + [acceptor protein]-L-lysine = [E2 ubiquitin-conjugating enzyme]-L-cysteine + N(6)-ubiquitinyl-[acceptor protein]-L-lysine.</text>
        <dbReference type="EC" id="2.3.2.27"/>
    </reaction>
</comment>
<dbReference type="SMART" id="SM00504">
    <property type="entry name" value="Ubox"/>
    <property type="match status" value="1"/>
</dbReference>
<dbReference type="InterPro" id="IPR045132">
    <property type="entry name" value="UBE4"/>
</dbReference>
<evidence type="ECO:0000256" key="4">
    <source>
        <dbReference type="ARBA" id="ARBA00004906"/>
    </source>
</evidence>
<dbReference type="GO" id="GO:0034450">
    <property type="term" value="F:ubiquitin-ubiquitin ligase activity"/>
    <property type="evidence" value="ECO:0007669"/>
    <property type="project" value="InterPro"/>
</dbReference>
<dbReference type="GO" id="GO:0005737">
    <property type="term" value="C:cytoplasm"/>
    <property type="evidence" value="ECO:0007669"/>
    <property type="project" value="UniProtKB-SubCell"/>
</dbReference>
<evidence type="ECO:0000256" key="9">
    <source>
        <dbReference type="ARBA" id="ARBA00022786"/>
    </source>
</evidence>
<dbReference type="InterPro" id="IPR013083">
    <property type="entry name" value="Znf_RING/FYVE/PHD"/>
</dbReference>
<dbReference type="UniPathway" id="UPA00143"/>
<dbReference type="AlphaFoldDB" id="A0A4Y7JGT3"/>
<evidence type="ECO:0000256" key="3">
    <source>
        <dbReference type="ARBA" id="ARBA00004496"/>
    </source>
</evidence>
<evidence type="ECO:0000313" key="12">
    <source>
        <dbReference type="EMBL" id="RZC60334.1"/>
    </source>
</evidence>
<evidence type="ECO:0000313" key="13">
    <source>
        <dbReference type="Proteomes" id="UP000316621"/>
    </source>
</evidence>
<evidence type="ECO:0000256" key="5">
    <source>
        <dbReference type="ARBA" id="ARBA00007434"/>
    </source>
</evidence>
<dbReference type="Proteomes" id="UP000316621">
    <property type="component" value="Chromosome 5"/>
</dbReference>
<dbReference type="EC" id="2.3.2.27" evidence="6"/>
<gene>
    <name evidence="12" type="ORF">C5167_022118</name>
</gene>
<protein>
    <recommendedName>
        <fullName evidence="6">RING-type E3 ubiquitin transferase</fullName>
        <ecNumber evidence="6">2.3.2.27</ecNumber>
    </recommendedName>
</protein>
<keyword evidence="10" id="KW-0539">Nucleus</keyword>
<organism evidence="12 13">
    <name type="scientific">Papaver somniferum</name>
    <name type="common">Opium poppy</name>
    <dbReference type="NCBI Taxonomy" id="3469"/>
    <lineage>
        <taxon>Eukaryota</taxon>
        <taxon>Viridiplantae</taxon>
        <taxon>Streptophyta</taxon>
        <taxon>Embryophyta</taxon>
        <taxon>Tracheophyta</taxon>
        <taxon>Spermatophyta</taxon>
        <taxon>Magnoliopsida</taxon>
        <taxon>Ranunculales</taxon>
        <taxon>Papaveraceae</taxon>
        <taxon>Papaveroideae</taxon>
        <taxon>Papaver</taxon>
    </lineage>
</organism>
<dbReference type="Pfam" id="PF04564">
    <property type="entry name" value="U-box"/>
    <property type="match status" value="1"/>
</dbReference>
<proteinExistence type="inferred from homology"/>
<dbReference type="OMA" id="SNAFMTN"/>
<keyword evidence="8" id="KW-0808">Transferase</keyword>
<dbReference type="GO" id="GO:0006511">
    <property type="term" value="P:ubiquitin-dependent protein catabolic process"/>
    <property type="evidence" value="ECO:0007669"/>
    <property type="project" value="InterPro"/>
</dbReference>
<feature type="domain" description="U-box" evidence="11">
    <location>
        <begin position="927"/>
        <end position="1000"/>
    </location>
</feature>
<evidence type="ECO:0000256" key="6">
    <source>
        <dbReference type="ARBA" id="ARBA00012483"/>
    </source>
</evidence>
<accession>A0A4Y7JGT3</accession>
<keyword evidence="7" id="KW-0963">Cytoplasm</keyword>
<evidence type="ECO:0000256" key="7">
    <source>
        <dbReference type="ARBA" id="ARBA00022490"/>
    </source>
</evidence>
<dbReference type="InterPro" id="IPR003613">
    <property type="entry name" value="Ubox_domain"/>
</dbReference>
<reference evidence="12 13" key="1">
    <citation type="journal article" date="2018" name="Science">
        <title>The opium poppy genome and morphinan production.</title>
        <authorList>
            <person name="Guo L."/>
            <person name="Winzer T."/>
            <person name="Yang X."/>
            <person name="Li Y."/>
            <person name="Ning Z."/>
            <person name="He Z."/>
            <person name="Teodor R."/>
            <person name="Lu Y."/>
            <person name="Bowser T.A."/>
            <person name="Graham I.A."/>
            <person name="Ye K."/>
        </authorList>
    </citation>
    <scope>NUCLEOTIDE SEQUENCE [LARGE SCALE GENOMIC DNA]</scope>
    <source>
        <strain evidence="13">cv. HN1</strain>
        <tissue evidence="12">Leaves</tissue>
    </source>
</reference>
<keyword evidence="13" id="KW-1185">Reference proteome</keyword>
<name>A0A4Y7JGT3_PAPSO</name>
<dbReference type="GO" id="GO:0000209">
    <property type="term" value="P:protein polyubiquitination"/>
    <property type="evidence" value="ECO:0007669"/>
    <property type="project" value="TreeGrafter"/>
</dbReference>
<evidence type="ECO:0000259" key="11">
    <source>
        <dbReference type="PROSITE" id="PS51698"/>
    </source>
</evidence>
<evidence type="ECO:0000256" key="10">
    <source>
        <dbReference type="ARBA" id="ARBA00023242"/>
    </source>
</evidence>
<dbReference type="Gene3D" id="3.30.40.10">
    <property type="entry name" value="Zinc/RING finger domain, C3HC4 (zinc finger)"/>
    <property type="match status" value="1"/>
</dbReference>
<dbReference type="PANTHER" id="PTHR13931">
    <property type="entry name" value="UBIQUITINATION FACTOR E4"/>
    <property type="match status" value="1"/>
</dbReference>
<keyword evidence="9" id="KW-0833">Ubl conjugation pathway</keyword>
<dbReference type="SUPFAM" id="SSF57850">
    <property type="entry name" value="RING/U-box"/>
    <property type="match status" value="1"/>
</dbReference>
<comment type="subcellular location">
    <subcellularLocation>
        <location evidence="3">Cytoplasm</location>
    </subcellularLocation>
    <subcellularLocation>
        <location evidence="2">Nucleus</location>
    </subcellularLocation>
</comment>
<evidence type="ECO:0000256" key="2">
    <source>
        <dbReference type="ARBA" id="ARBA00004123"/>
    </source>
</evidence>
<dbReference type="FunFam" id="3.30.40.10:FF:000055">
    <property type="entry name" value="Ubiquitin conjugation factor e4 a"/>
    <property type="match status" value="1"/>
</dbReference>
<evidence type="ECO:0000256" key="8">
    <source>
        <dbReference type="ARBA" id="ARBA00022679"/>
    </source>
</evidence>